<dbReference type="InterPro" id="IPR017871">
    <property type="entry name" value="ABC_transporter-like_CS"/>
</dbReference>
<comment type="function">
    <text evidence="5">Part of the ABC transporter complex HmuTUV involved in hemin import. Responsible for energy coupling to the transport system.</text>
</comment>
<evidence type="ECO:0000313" key="8">
    <source>
        <dbReference type="Proteomes" id="UP001243009"/>
    </source>
</evidence>
<dbReference type="Pfam" id="PF00005">
    <property type="entry name" value="ABC_tran"/>
    <property type="match status" value="1"/>
</dbReference>
<evidence type="ECO:0000256" key="3">
    <source>
        <dbReference type="ARBA" id="ARBA00022840"/>
    </source>
</evidence>
<gene>
    <name evidence="7" type="ORF">Q7A36_22430</name>
</gene>
<comment type="caution">
    <text evidence="7">The sequence shown here is derived from an EMBL/GenBank/DDBJ whole genome shotgun (WGS) entry which is preliminary data.</text>
</comment>
<dbReference type="InterPro" id="IPR003439">
    <property type="entry name" value="ABC_transporter-like_ATP-bd"/>
</dbReference>
<dbReference type="PANTHER" id="PTHR42794:SF1">
    <property type="entry name" value="HEMIN IMPORT ATP-BINDING PROTEIN HMUV"/>
    <property type="match status" value="1"/>
</dbReference>
<evidence type="ECO:0000256" key="1">
    <source>
        <dbReference type="ARBA" id="ARBA00022448"/>
    </source>
</evidence>
<dbReference type="PROSITE" id="PS50893">
    <property type="entry name" value="ABC_TRANSPORTER_2"/>
    <property type="match status" value="1"/>
</dbReference>
<dbReference type="EMBL" id="JAUTWS010000024">
    <property type="protein sequence ID" value="MDO9711126.1"/>
    <property type="molecule type" value="Genomic_DNA"/>
</dbReference>
<dbReference type="RefSeq" id="WP_305105982.1">
    <property type="nucleotide sequence ID" value="NZ_JAUTWS010000024.1"/>
</dbReference>
<dbReference type="InterPro" id="IPR027417">
    <property type="entry name" value="P-loop_NTPase"/>
</dbReference>
<dbReference type="Proteomes" id="UP001243009">
    <property type="component" value="Unassembled WGS sequence"/>
</dbReference>
<proteinExistence type="predicted"/>
<protein>
    <submittedName>
        <fullName evidence="7">ABC transporter ATP-binding protein</fullName>
    </submittedName>
</protein>
<evidence type="ECO:0000256" key="2">
    <source>
        <dbReference type="ARBA" id="ARBA00022741"/>
    </source>
</evidence>
<dbReference type="InterPro" id="IPR003593">
    <property type="entry name" value="AAA+_ATPase"/>
</dbReference>
<sequence length="271" mass="28072">MTALLEARDLAIGHGRRVVAEGISLALKAGRVLCLLGPNGGGKTTLLRTLLGLIPPLSGTVRLSGEDLRGLPRREVALRLAYVPQAAPGGFAFPAREVVAMGRAARLPLLAAPGRRDREAAEAALARLGIAHLADRPVTELSGGERQLVLIARALAQEAACLVLDEPTASLDFGNQALVLRQIRALAARDGLGVLMTTHHPDHAFLVADAAAVLHRGGLDGPAPPEAIVTPARLRAAYGVETVIGTVETPEGPRRVCAPVVAGGMAATPPR</sequence>
<dbReference type="PANTHER" id="PTHR42794">
    <property type="entry name" value="HEMIN IMPORT ATP-BINDING PROTEIN HMUV"/>
    <property type="match status" value="1"/>
</dbReference>
<accession>A0ABT9E4M2</accession>
<dbReference type="Gene3D" id="3.40.50.300">
    <property type="entry name" value="P-loop containing nucleotide triphosphate hydrolases"/>
    <property type="match status" value="1"/>
</dbReference>
<keyword evidence="2" id="KW-0547">Nucleotide-binding</keyword>
<dbReference type="SMART" id="SM00382">
    <property type="entry name" value="AAA"/>
    <property type="match status" value="1"/>
</dbReference>
<dbReference type="SUPFAM" id="SSF52540">
    <property type="entry name" value="P-loop containing nucleoside triphosphate hydrolases"/>
    <property type="match status" value="1"/>
</dbReference>
<feature type="domain" description="ABC transporter" evidence="6">
    <location>
        <begin position="5"/>
        <end position="241"/>
    </location>
</feature>
<keyword evidence="1" id="KW-0813">Transport</keyword>
<evidence type="ECO:0000259" key="6">
    <source>
        <dbReference type="PROSITE" id="PS50893"/>
    </source>
</evidence>
<evidence type="ECO:0000313" key="7">
    <source>
        <dbReference type="EMBL" id="MDO9711126.1"/>
    </source>
</evidence>
<dbReference type="PROSITE" id="PS00211">
    <property type="entry name" value="ABC_TRANSPORTER_1"/>
    <property type="match status" value="1"/>
</dbReference>
<evidence type="ECO:0000256" key="5">
    <source>
        <dbReference type="ARBA" id="ARBA00037066"/>
    </source>
</evidence>
<organism evidence="7 8">
    <name type="scientific">Paracraurococcus lichenis</name>
    <dbReference type="NCBI Taxonomy" id="3064888"/>
    <lineage>
        <taxon>Bacteria</taxon>
        <taxon>Pseudomonadati</taxon>
        <taxon>Pseudomonadota</taxon>
        <taxon>Alphaproteobacteria</taxon>
        <taxon>Acetobacterales</taxon>
        <taxon>Roseomonadaceae</taxon>
        <taxon>Paracraurococcus</taxon>
    </lineage>
</organism>
<keyword evidence="8" id="KW-1185">Reference proteome</keyword>
<reference evidence="7 8" key="1">
    <citation type="submission" date="2023-08" db="EMBL/GenBank/DDBJ databases">
        <title>The draft genome sequence of Paracraurococcus sp. LOR1-02.</title>
        <authorList>
            <person name="Kingkaew E."/>
            <person name="Tanasupawat S."/>
        </authorList>
    </citation>
    <scope>NUCLEOTIDE SEQUENCE [LARGE SCALE GENOMIC DNA]</scope>
    <source>
        <strain evidence="7 8">LOR1-02</strain>
    </source>
</reference>
<keyword evidence="3 7" id="KW-0067">ATP-binding</keyword>
<name>A0ABT9E4M2_9PROT</name>
<evidence type="ECO:0000256" key="4">
    <source>
        <dbReference type="ARBA" id="ARBA00022967"/>
    </source>
</evidence>
<dbReference type="CDD" id="cd03214">
    <property type="entry name" value="ABC_Iron-Siderophores_B12_Hemin"/>
    <property type="match status" value="1"/>
</dbReference>
<keyword evidence="4" id="KW-1278">Translocase</keyword>
<dbReference type="GO" id="GO:0005524">
    <property type="term" value="F:ATP binding"/>
    <property type="evidence" value="ECO:0007669"/>
    <property type="project" value="UniProtKB-KW"/>
</dbReference>